<feature type="region of interest" description="Disordered" evidence="4">
    <location>
        <begin position="1"/>
        <end position="40"/>
    </location>
</feature>
<feature type="compositionally biased region" description="Basic and acidic residues" evidence="4">
    <location>
        <begin position="13"/>
        <end position="28"/>
    </location>
</feature>
<dbReference type="Pfam" id="PF11835">
    <property type="entry name" value="RRM_8"/>
    <property type="match status" value="1"/>
</dbReference>
<accession>A0ABN7AB06</accession>
<keyword evidence="2 3" id="KW-0694">RNA-binding</keyword>
<dbReference type="CDD" id="cd12424">
    <property type="entry name" value="RRM3_hnRNPL_like"/>
    <property type="match status" value="1"/>
</dbReference>
<feature type="region of interest" description="Disordered" evidence="4">
    <location>
        <begin position="232"/>
        <end position="263"/>
    </location>
</feature>
<feature type="compositionally biased region" description="Pro residues" evidence="4">
    <location>
        <begin position="248"/>
        <end position="257"/>
    </location>
</feature>
<gene>
    <name evidence="6" type="ORF">NTJ_01202</name>
</gene>
<dbReference type="EMBL" id="AP028909">
    <property type="protein sequence ID" value="BES88397.1"/>
    <property type="molecule type" value="Genomic_DNA"/>
</dbReference>
<evidence type="ECO:0000256" key="4">
    <source>
        <dbReference type="SAM" id="MobiDB-lite"/>
    </source>
</evidence>
<feature type="domain" description="RRM" evidence="5">
    <location>
        <begin position="277"/>
        <end position="351"/>
    </location>
</feature>
<evidence type="ECO:0000313" key="6">
    <source>
        <dbReference type="EMBL" id="BES88397.1"/>
    </source>
</evidence>
<dbReference type="InterPro" id="IPR021790">
    <property type="entry name" value="PTBP1-like_RRM2"/>
</dbReference>
<proteinExistence type="predicted"/>
<dbReference type="Pfam" id="PF22976">
    <property type="entry name" value="RRM_10"/>
    <property type="match status" value="1"/>
</dbReference>
<keyword evidence="1" id="KW-0677">Repeat</keyword>
<evidence type="ECO:0000259" key="5">
    <source>
        <dbReference type="PROSITE" id="PS50102"/>
    </source>
</evidence>
<dbReference type="SUPFAM" id="SSF54928">
    <property type="entry name" value="RNA-binding domain, RBD"/>
    <property type="match status" value="2"/>
</dbReference>
<organism evidence="6 7">
    <name type="scientific">Nesidiocoris tenuis</name>
    <dbReference type="NCBI Taxonomy" id="355587"/>
    <lineage>
        <taxon>Eukaryota</taxon>
        <taxon>Metazoa</taxon>
        <taxon>Ecdysozoa</taxon>
        <taxon>Arthropoda</taxon>
        <taxon>Hexapoda</taxon>
        <taxon>Insecta</taxon>
        <taxon>Pterygota</taxon>
        <taxon>Neoptera</taxon>
        <taxon>Paraneoptera</taxon>
        <taxon>Hemiptera</taxon>
        <taxon>Heteroptera</taxon>
        <taxon>Panheteroptera</taxon>
        <taxon>Cimicomorpha</taxon>
        <taxon>Miridae</taxon>
        <taxon>Dicyphina</taxon>
        <taxon>Nesidiocoris</taxon>
    </lineage>
</organism>
<reference evidence="6 7" key="1">
    <citation type="submission" date="2023-09" db="EMBL/GenBank/DDBJ databases">
        <title>Nesidiocoris tenuis whole genome shotgun sequence.</title>
        <authorList>
            <person name="Shibata T."/>
            <person name="Shimoda M."/>
            <person name="Kobayashi T."/>
            <person name="Uehara T."/>
        </authorList>
    </citation>
    <scope>NUCLEOTIDE SEQUENCE [LARGE SCALE GENOMIC DNA]</scope>
    <source>
        <strain evidence="6 7">Japan</strain>
    </source>
</reference>
<evidence type="ECO:0000313" key="7">
    <source>
        <dbReference type="Proteomes" id="UP001307889"/>
    </source>
</evidence>
<dbReference type="Gene3D" id="3.30.70.330">
    <property type="match status" value="3"/>
</dbReference>
<dbReference type="InterPro" id="IPR000504">
    <property type="entry name" value="RRM_dom"/>
</dbReference>
<dbReference type="Pfam" id="PF13893">
    <property type="entry name" value="RRM_5"/>
    <property type="match status" value="1"/>
</dbReference>
<dbReference type="CDD" id="cd12694">
    <property type="entry name" value="RRM2_hnRNPL_like"/>
    <property type="match status" value="1"/>
</dbReference>
<dbReference type="Proteomes" id="UP001307889">
    <property type="component" value="Chromosome 1"/>
</dbReference>
<evidence type="ECO:0000256" key="1">
    <source>
        <dbReference type="ARBA" id="ARBA00022737"/>
    </source>
</evidence>
<dbReference type="SMART" id="SM00360">
    <property type="entry name" value="RRM"/>
    <property type="match status" value="2"/>
</dbReference>
<dbReference type="InterPro" id="IPR035979">
    <property type="entry name" value="RBD_domain_sf"/>
</dbReference>
<dbReference type="PANTHER" id="PTHR15592">
    <property type="entry name" value="MATRIN 3/NUCLEAR PROTEIN 220-RELATED"/>
    <property type="match status" value="1"/>
</dbReference>
<dbReference type="PROSITE" id="PS50102">
    <property type="entry name" value="RRM"/>
    <property type="match status" value="1"/>
</dbReference>
<feature type="region of interest" description="Disordered" evidence="4">
    <location>
        <begin position="161"/>
        <end position="209"/>
    </location>
</feature>
<name>A0ABN7AB06_9HEMI</name>
<evidence type="ECO:0000256" key="2">
    <source>
        <dbReference type="ARBA" id="ARBA00022884"/>
    </source>
</evidence>
<dbReference type="CDD" id="cd12427">
    <property type="entry name" value="RRM4_hnRNPL_like"/>
    <property type="match status" value="1"/>
</dbReference>
<protein>
    <submittedName>
        <fullName evidence="6">RRM</fullName>
    </submittedName>
</protein>
<dbReference type="InterPro" id="IPR055204">
    <property type="entry name" value="HNRNPL_RRM"/>
</dbReference>
<keyword evidence="7" id="KW-1185">Reference proteome</keyword>
<evidence type="ECO:0000256" key="3">
    <source>
        <dbReference type="PROSITE-ProRule" id="PRU00176"/>
    </source>
</evidence>
<sequence>MSFNGDGSIAKRQRTDMDGVIQRDHNDSYNKNYEPRRKRPEADPNNVLLFTIFNPVYPITVDVLHTICTPSGQVLRIVIFKKNGVQAMVEFDSIDTAKRVKETLNGADIYSGCCTLKIEFAKPTKLNVYKNDMDSWDYTNPSGAEKPPEAAQRSAPLLQEPRFGAPPQLFPKGGRQSPRNGPPPNFHRGGPGGPGSSGGGGYSDYDEGYSNGRPSAYGDYVGERFPPAPPVDNRFLMKGVGGGREGVLPPPPPPPRGAAPSYAGLASSNGLQGGTGCVLMAYGLDPQQANPDRLFNLFCLYGNVIRIKFLKTKEGCAMIQMGDSISVERCINHLKNAPLFGGTLQLGFSKQTFLSEVALPYTLPDNSPSFKDYTNNKNNRFMNPAMASKNRIQGPAKILHFFNTPPDIMEDQLVAVIEEKEVKKPLQVKLFPKKGDRSSSGLMEFETLEDAVNCLVLCNHMPIKHAESKFPYMMKLCFSSTRSISAKDGGKEDHQMQ</sequence>
<dbReference type="InterPro" id="IPR012677">
    <property type="entry name" value="Nucleotide-bd_a/b_plait_sf"/>
</dbReference>
<feature type="compositionally biased region" description="Gly residues" evidence="4">
    <location>
        <begin position="189"/>
        <end position="202"/>
    </location>
</feature>